<evidence type="ECO:0000256" key="1">
    <source>
        <dbReference type="ARBA" id="ARBA00023002"/>
    </source>
</evidence>
<accession>A0ABZ1CSD4</accession>
<dbReference type="InterPro" id="IPR050223">
    <property type="entry name" value="D-isomer_2-hydroxyacid_DH"/>
</dbReference>
<dbReference type="RefSeq" id="XP_062789014.1">
    <property type="nucleotide sequence ID" value="XM_062932963.1"/>
</dbReference>
<protein>
    <recommendedName>
        <fullName evidence="7">Glyoxylate reductase</fullName>
    </recommendedName>
</protein>
<dbReference type="PANTHER" id="PTHR10996:SF277">
    <property type="entry name" value="GLYOXYLATE REDUCTASE_HYDROXYPYRUVATE REDUCTASE"/>
    <property type="match status" value="1"/>
</dbReference>
<feature type="domain" description="D-isomer specific 2-hydroxyacid dehydrogenase catalytic" evidence="3">
    <location>
        <begin position="4"/>
        <end position="88"/>
    </location>
</feature>
<sequence>MSKILVTRHVGEHAMRILENSGYELIINPEDSEPSREWVLKQLADPAVKAACIMHSQPSDKVDEELIDICNQNLKCISTFSVGYGERDMKRPNSTVADITVMLVLMTLRKVGYGIDLVRRGDVSERLLARANVSQWPQLPWAPFVLCGHSIGHPGLTIGFLGFGRIPQAVVDRLLAFTNKDQPARILYTSSRARDNQDEIDAGFSKRYGVQVKRVEKDELAREADVLIVLCNLNPSTKDLGPVVNSEDLYNALKSRQIWGAGLDVLTGEPNIKPDHPLLHLDNCSADYDTRDKMAELCVRNAIAGATGKALLAEVEE</sequence>
<dbReference type="Proteomes" id="UP001329825">
    <property type="component" value="Chromosome 1"/>
</dbReference>
<evidence type="ECO:0000313" key="5">
    <source>
        <dbReference type="EMBL" id="WRT64274.1"/>
    </source>
</evidence>
<evidence type="ECO:0008006" key="7">
    <source>
        <dbReference type="Google" id="ProtNLM"/>
    </source>
</evidence>
<dbReference type="Pfam" id="PF00389">
    <property type="entry name" value="2-Hacid_dh"/>
    <property type="match status" value="1"/>
</dbReference>
<keyword evidence="6" id="KW-1185">Reference proteome</keyword>
<dbReference type="PANTHER" id="PTHR10996">
    <property type="entry name" value="2-HYDROXYACID DEHYDROGENASE-RELATED"/>
    <property type="match status" value="1"/>
</dbReference>
<dbReference type="Gene3D" id="3.40.50.720">
    <property type="entry name" value="NAD(P)-binding Rossmann-like Domain"/>
    <property type="match status" value="4"/>
</dbReference>
<name>A0ABZ1CSD4_9TREE</name>
<evidence type="ECO:0000256" key="2">
    <source>
        <dbReference type="RuleBase" id="RU003719"/>
    </source>
</evidence>
<evidence type="ECO:0000259" key="4">
    <source>
        <dbReference type="Pfam" id="PF02826"/>
    </source>
</evidence>
<dbReference type="InterPro" id="IPR036291">
    <property type="entry name" value="NAD(P)-bd_dom_sf"/>
</dbReference>
<organism evidence="5 6">
    <name type="scientific">Kwoniella shivajii</name>
    <dbReference type="NCBI Taxonomy" id="564305"/>
    <lineage>
        <taxon>Eukaryota</taxon>
        <taxon>Fungi</taxon>
        <taxon>Dikarya</taxon>
        <taxon>Basidiomycota</taxon>
        <taxon>Agaricomycotina</taxon>
        <taxon>Tremellomycetes</taxon>
        <taxon>Tremellales</taxon>
        <taxon>Cryptococcaceae</taxon>
        <taxon>Kwoniella</taxon>
    </lineage>
</organism>
<dbReference type="SUPFAM" id="SSF52283">
    <property type="entry name" value="Formate/glycerate dehydrogenase catalytic domain-like"/>
    <property type="match status" value="1"/>
</dbReference>
<feature type="domain" description="D-isomer specific 2-hydroxyacid dehydrogenase NAD-binding" evidence="4">
    <location>
        <begin position="241"/>
        <end position="285"/>
    </location>
</feature>
<gene>
    <name evidence="5" type="ORF">IL334_001205</name>
</gene>
<dbReference type="Pfam" id="PF02826">
    <property type="entry name" value="2-Hacid_dh_C"/>
    <property type="match status" value="2"/>
</dbReference>
<dbReference type="GeneID" id="87953336"/>
<feature type="domain" description="D-isomer specific 2-hydroxyacid dehydrogenase NAD-binding" evidence="4">
    <location>
        <begin position="154"/>
        <end position="240"/>
    </location>
</feature>
<comment type="similarity">
    <text evidence="2">Belongs to the D-isomer specific 2-hydroxyacid dehydrogenase family.</text>
</comment>
<dbReference type="InterPro" id="IPR006139">
    <property type="entry name" value="D-isomer_2_OHA_DH_cat_dom"/>
</dbReference>
<dbReference type="SUPFAM" id="SSF51735">
    <property type="entry name" value="NAD(P)-binding Rossmann-fold domains"/>
    <property type="match status" value="1"/>
</dbReference>
<evidence type="ECO:0000313" key="6">
    <source>
        <dbReference type="Proteomes" id="UP001329825"/>
    </source>
</evidence>
<reference evidence="5 6" key="1">
    <citation type="submission" date="2024-01" db="EMBL/GenBank/DDBJ databases">
        <title>Comparative genomics of Cryptococcus and Kwoniella reveals pathogenesis evolution and contrasting modes of karyotype evolution via chromosome fusion or intercentromeric recombination.</title>
        <authorList>
            <person name="Coelho M.A."/>
            <person name="David-Palma M."/>
            <person name="Shea T."/>
            <person name="Bowers K."/>
            <person name="McGinley-Smith S."/>
            <person name="Mohammad A.W."/>
            <person name="Gnirke A."/>
            <person name="Yurkov A.M."/>
            <person name="Nowrousian M."/>
            <person name="Sun S."/>
            <person name="Cuomo C.A."/>
            <person name="Heitman J."/>
        </authorList>
    </citation>
    <scope>NUCLEOTIDE SEQUENCE [LARGE SCALE GENOMIC DNA]</scope>
    <source>
        <strain evidence="5">CBS 11374</strain>
    </source>
</reference>
<dbReference type="InterPro" id="IPR006140">
    <property type="entry name" value="D-isomer_DH_NAD-bd"/>
</dbReference>
<evidence type="ECO:0000259" key="3">
    <source>
        <dbReference type="Pfam" id="PF00389"/>
    </source>
</evidence>
<proteinExistence type="inferred from homology"/>
<dbReference type="EMBL" id="CP141881">
    <property type="protein sequence ID" value="WRT64274.1"/>
    <property type="molecule type" value="Genomic_DNA"/>
</dbReference>
<keyword evidence="1 2" id="KW-0560">Oxidoreductase</keyword>